<name>A0A4S8I0R2_9BACT</name>
<evidence type="ECO:0000256" key="1">
    <source>
        <dbReference type="SAM" id="Phobius"/>
    </source>
</evidence>
<protein>
    <recommendedName>
        <fullName evidence="4">DUF3592 domain-containing protein</fullName>
    </recommendedName>
</protein>
<keyword evidence="1" id="KW-1133">Transmembrane helix</keyword>
<keyword evidence="1" id="KW-0812">Transmembrane</keyword>
<gene>
    <name evidence="2" type="ORF">FAM09_01250</name>
</gene>
<reference evidence="2 3" key="1">
    <citation type="submission" date="2019-04" db="EMBL/GenBank/DDBJ databases">
        <title>Niastella caeni sp. nov., isolated from activated sludge.</title>
        <authorList>
            <person name="Sheng M."/>
        </authorList>
    </citation>
    <scope>NUCLEOTIDE SEQUENCE [LARGE SCALE GENOMIC DNA]</scope>
    <source>
        <strain evidence="2 3">HX-2-15</strain>
    </source>
</reference>
<dbReference type="OrthoDB" id="675250at2"/>
<accession>A0A4S8I0R2</accession>
<keyword evidence="3" id="KW-1185">Reference proteome</keyword>
<dbReference type="Proteomes" id="UP000306918">
    <property type="component" value="Unassembled WGS sequence"/>
</dbReference>
<sequence>MHGKDTIWFKGPGYYHLQEGAVVPVRYLTGNPAGARVDTFKSIWFDTIIYGGIPFLILLVIFLHPEIVPFRSKVMVSRRKPFVRVVPYSPGWQ</sequence>
<comment type="caution">
    <text evidence="2">The sequence shown here is derived from an EMBL/GenBank/DDBJ whole genome shotgun (WGS) entry which is preliminary data.</text>
</comment>
<keyword evidence="1" id="KW-0472">Membrane</keyword>
<proteinExistence type="predicted"/>
<evidence type="ECO:0000313" key="3">
    <source>
        <dbReference type="Proteomes" id="UP000306918"/>
    </source>
</evidence>
<organism evidence="2 3">
    <name type="scientific">Niastella caeni</name>
    <dbReference type="NCBI Taxonomy" id="2569763"/>
    <lineage>
        <taxon>Bacteria</taxon>
        <taxon>Pseudomonadati</taxon>
        <taxon>Bacteroidota</taxon>
        <taxon>Chitinophagia</taxon>
        <taxon>Chitinophagales</taxon>
        <taxon>Chitinophagaceae</taxon>
        <taxon>Niastella</taxon>
    </lineage>
</organism>
<evidence type="ECO:0008006" key="4">
    <source>
        <dbReference type="Google" id="ProtNLM"/>
    </source>
</evidence>
<feature type="transmembrane region" description="Helical" evidence="1">
    <location>
        <begin position="48"/>
        <end position="70"/>
    </location>
</feature>
<dbReference type="RefSeq" id="WP_136575261.1">
    <property type="nucleotide sequence ID" value="NZ_STFF01000001.1"/>
</dbReference>
<dbReference type="AlphaFoldDB" id="A0A4S8I0R2"/>
<evidence type="ECO:0000313" key="2">
    <source>
        <dbReference type="EMBL" id="THU40769.1"/>
    </source>
</evidence>
<dbReference type="EMBL" id="STFF01000001">
    <property type="protein sequence ID" value="THU40769.1"/>
    <property type="molecule type" value="Genomic_DNA"/>
</dbReference>